<comment type="caution">
    <text evidence="2">The sequence shown here is derived from an EMBL/GenBank/DDBJ whole genome shotgun (WGS) entry which is preliminary data.</text>
</comment>
<feature type="compositionally biased region" description="Basic and acidic residues" evidence="1">
    <location>
        <begin position="51"/>
        <end position="60"/>
    </location>
</feature>
<dbReference type="EMBL" id="JABBGH010000001">
    <property type="protein sequence ID" value="NML64494.1"/>
    <property type="molecule type" value="Genomic_DNA"/>
</dbReference>
<accession>A0A7Y0ABT1</accession>
<dbReference type="RefSeq" id="WP_169529788.1">
    <property type="nucleotide sequence ID" value="NZ_JABBGH010000001.1"/>
</dbReference>
<keyword evidence="3" id="KW-1185">Reference proteome</keyword>
<name>A0A7Y0ABT1_9BACT</name>
<reference evidence="2 3" key="1">
    <citation type="submission" date="2020-04" db="EMBL/GenBank/DDBJ databases">
        <title>Hymenobacter polaris sp. nov., isolated from Arctic soil.</title>
        <authorList>
            <person name="Dahal R.H."/>
        </authorList>
    </citation>
    <scope>NUCLEOTIDE SEQUENCE [LARGE SCALE GENOMIC DNA]</scope>
    <source>
        <strain evidence="2 3">RP-2-7</strain>
    </source>
</reference>
<proteinExistence type="predicted"/>
<gene>
    <name evidence="2" type="ORF">HHL22_04680</name>
</gene>
<sequence>MKFFLWFVAATIAFLLIARFKPQSPAEPIIPTEVKEAQGQPGADDNAPPARTEEQGKKAAEQGGSSTYVHPAYAQLVAVSC</sequence>
<dbReference type="Proteomes" id="UP000559626">
    <property type="component" value="Unassembled WGS sequence"/>
</dbReference>
<organism evidence="2 3">
    <name type="scientific">Hymenobacter polaris</name>
    <dbReference type="NCBI Taxonomy" id="2682546"/>
    <lineage>
        <taxon>Bacteria</taxon>
        <taxon>Pseudomonadati</taxon>
        <taxon>Bacteroidota</taxon>
        <taxon>Cytophagia</taxon>
        <taxon>Cytophagales</taxon>
        <taxon>Hymenobacteraceae</taxon>
        <taxon>Hymenobacter</taxon>
    </lineage>
</organism>
<dbReference type="AlphaFoldDB" id="A0A7Y0ABT1"/>
<evidence type="ECO:0000313" key="2">
    <source>
        <dbReference type="EMBL" id="NML64494.1"/>
    </source>
</evidence>
<feature type="region of interest" description="Disordered" evidence="1">
    <location>
        <begin position="31"/>
        <end position="65"/>
    </location>
</feature>
<evidence type="ECO:0000256" key="1">
    <source>
        <dbReference type="SAM" id="MobiDB-lite"/>
    </source>
</evidence>
<protein>
    <submittedName>
        <fullName evidence="2">Uncharacterized protein</fullName>
    </submittedName>
</protein>
<evidence type="ECO:0000313" key="3">
    <source>
        <dbReference type="Proteomes" id="UP000559626"/>
    </source>
</evidence>